<keyword evidence="3" id="KW-1185">Reference proteome</keyword>
<feature type="transmembrane region" description="Helical" evidence="1">
    <location>
        <begin position="140"/>
        <end position="162"/>
    </location>
</feature>
<accession>A0A409YTE5</accession>
<feature type="transmembrane region" description="Helical" evidence="1">
    <location>
        <begin position="182"/>
        <end position="199"/>
    </location>
</feature>
<evidence type="ECO:0000313" key="3">
    <source>
        <dbReference type="Proteomes" id="UP000284842"/>
    </source>
</evidence>
<organism evidence="2 3">
    <name type="scientific">Panaeolus cyanescens</name>
    <dbReference type="NCBI Taxonomy" id="181874"/>
    <lineage>
        <taxon>Eukaryota</taxon>
        <taxon>Fungi</taxon>
        <taxon>Dikarya</taxon>
        <taxon>Basidiomycota</taxon>
        <taxon>Agaricomycotina</taxon>
        <taxon>Agaricomycetes</taxon>
        <taxon>Agaricomycetidae</taxon>
        <taxon>Agaricales</taxon>
        <taxon>Agaricineae</taxon>
        <taxon>Galeropsidaceae</taxon>
        <taxon>Panaeolus</taxon>
    </lineage>
</organism>
<dbReference type="OrthoDB" id="2562493at2759"/>
<feature type="transmembrane region" description="Helical" evidence="1">
    <location>
        <begin position="68"/>
        <end position="92"/>
    </location>
</feature>
<feature type="transmembrane region" description="Helical" evidence="1">
    <location>
        <begin position="104"/>
        <end position="128"/>
    </location>
</feature>
<dbReference type="EMBL" id="NHTK01000687">
    <property type="protein sequence ID" value="PPR06270.1"/>
    <property type="molecule type" value="Genomic_DNA"/>
</dbReference>
<evidence type="ECO:0000313" key="2">
    <source>
        <dbReference type="EMBL" id="PPR06270.1"/>
    </source>
</evidence>
<feature type="transmembrane region" description="Helical" evidence="1">
    <location>
        <begin position="33"/>
        <end position="56"/>
    </location>
</feature>
<proteinExistence type="predicted"/>
<reference evidence="2 3" key="1">
    <citation type="journal article" date="2018" name="Evol. Lett.">
        <title>Horizontal gene cluster transfer increased hallucinogenic mushroom diversity.</title>
        <authorList>
            <person name="Reynolds H.T."/>
            <person name="Vijayakumar V."/>
            <person name="Gluck-Thaler E."/>
            <person name="Korotkin H.B."/>
            <person name="Matheny P.B."/>
            <person name="Slot J.C."/>
        </authorList>
    </citation>
    <scope>NUCLEOTIDE SEQUENCE [LARGE SCALE GENOMIC DNA]</scope>
    <source>
        <strain evidence="2 3">2629</strain>
    </source>
</reference>
<keyword evidence="1" id="KW-0472">Membrane</keyword>
<comment type="caution">
    <text evidence="2">The sequence shown here is derived from an EMBL/GenBank/DDBJ whole genome shotgun (WGS) entry which is preliminary data.</text>
</comment>
<dbReference type="AlphaFoldDB" id="A0A409YTE5"/>
<name>A0A409YTE5_9AGAR</name>
<dbReference type="Proteomes" id="UP000284842">
    <property type="component" value="Unassembled WGS sequence"/>
</dbReference>
<gene>
    <name evidence="2" type="ORF">CVT24_000889</name>
</gene>
<keyword evidence="1" id="KW-0812">Transmembrane</keyword>
<protein>
    <submittedName>
        <fullName evidence="2">Uncharacterized protein</fullName>
    </submittedName>
</protein>
<keyword evidence="1" id="KW-1133">Transmembrane helix</keyword>
<dbReference type="PANTHER" id="PTHR40465">
    <property type="entry name" value="CHROMOSOME 1, WHOLE GENOME SHOTGUN SEQUENCE"/>
    <property type="match status" value="1"/>
</dbReference>
<dbReference type="STRING" id="181874.A0A409YTE5"/>
<dbReference type="InParanoid" id="A0A409YTE5"/>
<dbReference type="PANTHER" id="PTHR40465:SF1">
    <property type="entry name" value="DUF6534 DOMAIN-CONTAINING PROTEIN"/>
    <property type="match status" value="1"/>
</dbReference>
<sequence>MPPLNIPPGSILSLAQSGHSSYLANIDYVVGPLVVGVIFNSFLYGTCLLQFMRYWMYQMNDKPLIKCLVAWTFLLDTFHTCALIYMLWVYVVDHFSDVAFLANILWPFSATPIVTTLTSFPIQIYLSWRIRQFSQSLRVFAALFTLSAAQASLGIACSLRAFQIPRVTSYHQLIPIVDSWQVLAVLADGSITILLWWYLNKSRTGARNHGSHYLCSSTTPLLSLALISNRNASGGITRRRPHSRIRISMLFLHSQWVEFIRKLKLAEEA</sequence>
<evidence type="ECO:0000256" key="1">
    <source>
        <dbReference type="SAM" id="Phobius"/>
    </source>
</evidence>